<evidence type="ECO:0000256" key="3">
    <source>
        <dbReference type="ARBA" id="ARBA00023163"/>
    </source>
</evidence>
<dbReference type="InterPro" id="IPR050707">
    <property type="entry name" value="HTH_MetabolicPath_Reg"/>
</dbReference>
<dbReference type="SMART" id="SM00346">
    <property type="entry name" value="HTH_ICLR"/>
    <property type="match status" value="1"/>
</dbReference>
<comment type="caution">
    <text evidence="6">The sequence shown here is derived from an EMBL/GenBank/DDBJ whole genome shotgun (WGS) entry which is preliminary data.</text>
</comment>
<protein>
    <submittedName>
        <fullName evidence="6">Acetate operon repressor</fullName>
    </submittedName>
</protein>
<sequence length="259" mass="27614">MAAEGGARPVKSAERTLALLERLAASDEPVSVVELHRASGYPRSSLHQLLHTMAASGWIEMLQDGTHVAIGSRALVVGTAYLDRDRALPHAVRALERIGDDTGYTAHYARREGGQVLYLATRETTESRRATSRVGRQLPAHATSLGKALLAELSPAERRDALGDGPLAALTARTVTDRAALDAQLDGFHERGYAHEREENLAGVSCVSVSVGYRIPATDAISCSMPVARADDAEVARVAAVIGTHAQRLAQELRSAGVR</sequence>
<dbReference type="PROSITE" id="PS51077">
    <property type="entry name" value="HTH_ICLR"/>
    <property type="match status" value="1"/>
</dbReference>
<feature type="domain" description="IclR-ED" evidence="5">
    <location>
        <begin position="73"/>
        <end position="255"/>
    </location>
</feature>
<dbReference type="InterPro" id="IPR036388">
    <property type="entry name" value="WH-like_DNA-bd_sf"/>
</dbReference>
<dbReference type="GO" id="GO:0003677">
    <property type="term" value="F:DNA binding"/>
    <property type="evidence" value="ECO:0007669"/>
    <property type="project" value="UniProtKB-KW"/>
</dbReference>
<keyword evidence="2" id="KW-0238">DNA-binding</keyword>
<evidence type="ECO:0000259" key="4">
    <source>
        <dbReference type="PROSITE" id="PS51077"/>
    </source>
</evidence>
<keyword evidence="1" id="KW-0805">Transcription regulation</keyword>
<dbReference type="GO" id="GO:0045892">
    <property type="term" value="P:negative regulation of DNA-templated transcription"/>
    <property type="evidence" value="ECO:0007669"/>
    <property type="project" value="TreeGrafter"/>
</dbReference>
<feature type="domain" description="HTH iclR-type" evidence="4">
    <location>
        <begin position="10"/>
        <end position="72"/>
    </location>
</feature>
<dbReference type="Gene3D" id="3.30.450.40">
    <property type="match status" value="1"/>
</dbReference>
<reference evidence="6 7" key="1">
    <citation type="submission" date="2016-08" db="EMBL/GenBank/DDBJ databases">
        <title>Genome sequence of Clavibacter michiganensis spp. strain CASJ009.</title>
        <authorList>
            <person name="Thapa S.P."/>
            <person name="Coaker G."/>
        </authorList>
    </citation>
    <scope>NUCLEOTIDE SEQUENCE [LARGE SCALE GENOMIC DNA]</scope>
    <source>
        <strain evidence="6">CASJ009</strain>
    </source>
</reference>
<dbReference type="SUPFAM" id="SSF46785">
    <property type="entry name" value="Winged helix' DNA-binding domain"/>
    <property type="match status" value="1"/>
</dbReference>
<evidence type="ECO:0000313" key="6">
    <source>
        <dbReference type="EMBL" id="OUE09935.1"/>
    </source>
</evidence>
<evidence type="ECO:0000259" key="5">
    <source>
        <dbReference type="PROSITE" id="PS51078"/>
    </source>
</evidence>
<dbReference type="Pfam" id="PF01614">
    <property type="entry name" value="IclR_C"/>
    <property type="match status" value="1"/>
</dbReference>
<name>A0A251XWV6_9MICO</name>
<dbReference type="PANTHER" id="PTHR30136">
    <property type="entry name" value="HELIX-TURN-HELIX TRANSCRIPTIONAL REGULATOR, ICLR FAMILY"/>
    <property type="match status" value="1"/>
</dbReference>
<keyword evidence="3" id="KW-0804">Transcription</keyword>
<dbReference type="InterPro" id="IPR005471">
    <property type="entry name" value="Tscrpt_reg_IclR_N"/>
</dbReference>
<evidence type="ECO:0000313" key="7">
    <source>
        <dbReference type="Proteomes" id="UP000195106"/>
    </source>
</evidence>
<dbReference type="Pfam" id="PF09339">
    <property type="entry name" value="HTH_IclR"/>
    <property type="match status" value="1"/>
</dbReference>
<evidence type="ECO:0000256" key="2">
    <source>
        <dbReference type="ARBA" id="ARBA00023125"/>
    </source>
</evidence>
<dbReference type="Gene3D" id="1.10.10.10">
    <property type="entry name" value="Winged helix-like DNA-binding domain superfamily/Winged helix DNA-binding domain"/>
    <property type="match status" value="1"/>
</dbReference>
<dbReference type="InterPro" id="IPR036390">
    <property type="entry name" value="WH_DNA-bd_sf"/>
</dbReference>
<dbReference type="InterPro" id="IPR014757">
    <property type="entry name" value="Tscrpt_reg_IclR_C"/>
</dbReference>
<gene>
    <name evidence="6" type="primary">iclR</name>
    <name evidence="6" type="ORF">CMsap09_13385</name>
</gene>
<proteinExistence type="predicted"/>
<organism evidence="6 7">
    <name type="scientific">Clavibacter michiganensis</name>
    <dbReference type="NCBI Taxonomy" id="28447"/>
    <lineage>
        <taxon>Bacteria</taxon>
        <taxon>Bacillati</taxon>
        <taxon>Actinomycetota</taxon>
        <taxon>Actinomycetes</taxon>
        <taxon>Micrococcales</taxon>
        <taxon>Microbacteriaceae</taxon>
        <taxon>Clavibacter</taxon>
    </lineage>
</organism>
<evidence type="ECO:0000256" key="1">
    <source>
        <dbReference type="ARBA" id="ARBA00023015"/>
    </source>
</evidence>
<dbReference type="GO" id="GO:0003700">
    <property type="term" value="F:DNA-binding transcription factor activity"/>
    <property type="evidence" value="ECO:0007669"/>
    <property type="project" value="TreeGrafter"/>
</dbReference>
<dbReference type="PANTHER" id="PTHR30136:SF24">
    <property type="entry name" value="HTH-TYPE TRANSCRIPTIONAL REPRESSOR ALLR"/>
    <property type="match status" value="1"/>
</dbReference>
<dbReference type="InterPro" id="IPR029016">
    <property type="entry name" value="GAF-like_dom_sf"/>
</dbReference>
<dbReference type="EMBL" id="MDHJ01000001">
    <property type="protein sequence ID" value="OUE09935.1"/>
    <property type="molecule type" value="Genomic_DNA"/>
</dbReference>
<dbReference type="Proteomes" id="UP000195106">
    <property type="component" value="Unassembled WGS sequence"/>
</dbReference>
<dbReference type="AlphaFoldDB" id="A0A251XWV6"/>
<dbReference type="SUPFAM" id="SSF55781">
    <property type="entry name" value="GAF domain-like"/>
    <property type="match status" value="1"/>
</dbReference>
<accession>A0A251XWV6</accession>
<dbReference type="PROSITE" id="PS51078">
    <property type="entry name" value="ICLR_ED"/>
    <property type="match status" value="1"/>
</dbReference>